<reference evidence="2 3" key="1">
    <citation type="submission" date="2015-09" db="EMBL/GenBank/DDBJ databases">
        <authorList>
            <consortium name="Swine Surveillance"/>
        </authorList>
    </citation>
    <scope>NUCLEOTIDE SEQUENCE [LARGE SCALE GENOMIC DNA]</scope>
    <source>
        <strain evidence="2 3">CECT 7648</strain>
    </source>
</reference>
<dbReference type="EMBL" id="CYSE01000010">
    <property type="protein sequence ID" value="CUH81934.1"/>
    <property type="molecule type" value="Genomic_DNA"/>
</dbReference>
<organism evidence="2 3">
    <name type="scientific">Tropicibacter naphthalenivorans</name>
    <dbReference type="NCBI Taxonomy" id="441103"/>
    <lineage>
        <taxon>Bacteria</taxon>
        <taxon>Pseudomonadati</taxon>
        <taxon>Pseudomonadota</taxon>
        <taxon>Alphaproteobacteria</taxon>
        <taxon>Rhodobacterales</taxon>
        <taxon>Roseobacteraceae</taxon>
        <taxon>Tropicibacter</taxon>
    </lineage>
</organism>
<evidence type="ECO:0000256" key="1">
    <source>
        <dbReference type="SAM" id="MobiDB-lite"/>
    </source>
</evidence>
<dbReference type="Proteomes" id="UP000054935">
    <property type="component" value="Unassembled WGS sequence"/>
</dbReference>
<feature type="region of interest" description="Disordered" evidence="1">
    <location>
        <begin position="1"/>
        <end position="37"/>
    </location>
</feature>
<accession>A0A0P1GJZ9</accession>
<keyword evidence="3" id="KW-1185">Reference proteome</keyword>
<proteinExistence type="predicted"/>
<evidence type="ECO:0000313" key="2">
    <source>
        <dbReference type="EMBL" id="CUH81934.1"/>
    </source>
</evidence>
<sequence>MSSFKPALILRPTPAAETGAHTPHFAGGDPRMPEDMP</sequence>
<evidence type="ECO:0000313" key="3">
    <source>
        <dbReference type="Proteomes" id="UP000054935"/>
    </source>
</evidence>
<gene>
    <name evidence="2" type="ORF">TRN7648_03732</name>
</gene>
<dbReference type="AlphaFoldDB" id="A0A0P1GJZ9"/>
<protein>
    <submittedName>
        <fullName evidence="2">Uncharacterized protein</fullName>
    </submittedName>
</protein>
<name>A0A0P1GJZ9_9RHOB</name>